<organism evidence="1 2">
    <name type="scientific">Streblomastix strix</name>
    <dbReference type="NCBI Taxonomy" id="222440"/>
    <lineage>
        <taxon>Eukaryota</taxon>
        <taxon>Metamonada</taxon>
        <taxon>Preaxostyla</taxon>
        <taxon>Oxymonadida</taxon>
        <taxon>Streblomastigidae</taxon>
        <taxon>Streblomastix</taxon>
    </lineage>
</organism>
<sequence length="91" mass="10372">MDKPVERNQPDGVEDYIQLGGALDLEFSIGDYSKLNLHQKIDLAYKRMVDVGLDLFPLPPPSTSPDIPDIRVFPKSKSLAQKLIVWRKHQK</sequence>
<gene>
    <name evidence="1" type="ORF">EZS28_032011</name>
</gene>
<comment type="caution">
    <text evidence="1">The sequence shown here is derived from an EMBL/GenBank/DDBJ whole genome shotgun (WGS) entry which is preliminary data.</text>
</comment>
<accession>A0A5J4UR09</accession>
<proteinExistence type="predicted"/>
<protein>
    <submittedName>
        <fullName evidence="1">Uncharacterized protein</fullName>
    </submittedName>
</protein>
<dbReference type="EMBL" id="SNRW01013582">
    <property type="protein sequence ID" value="KAA6372461.1"/>
    <property type="molecule type" value="Genomic_DNA"/>
</dbReference>
<evidence type="ECO:0000313" key="1">
    <source>
        <dbReference type="EMBL" id="KAA6372461.1"/>
    </source>
</evidence>
<dbReference type="AlphaFoldDB" id="A0A5J4UR09"/>
<name>A0A5J4UR09_9EUKA</name>
<dbReference type="Proteomes" id="UP000324800">
    <property type="component" value="Unassembled WGS sequence"/>
</dbReference>
<feature type="non-terminal residue" evidence="1">
    <location>
        <position position="91"/>
    </location>
</feature>
<evidence type="ECO:0000313" key="2">
    <source>
        <dbReference type="Proteomes" id="UP000324800"/>
    </source>
</evidence>
<reference evidence="1 2" key="1">
    <citation type="submission" date="2019-03" db="EMBL/GenBank/DDBJ databases">
        <title>Single cell metagenomics reveals metabolic interactions within the superorganism composed of flagellate Streblomastix strix and complex community of Bacteroidetes bacteria on its surface.</title>
        <authorList>
            <person name="Treitli S.C."/>
            <person name="Kolisko M."/>
            <person name="Husnik F."/>
            <person name="Keeling P."/>
            <person name="Hampl V."/>
        </authorList>
    </citation>
    <scope>NUCLEOTIDE SEQUENCE [LARGE SCALE GENOMIC DNA]</scope>
    <source>
        <strain evidence="1">ST1C</strain>
    </source>
</reference>